<evidence type="ECO:0000313" key="1">
    <source>
        <dbReference type="EMBL" id="MEG3439592.1"/>
    </source>
</evidence>
<dbReference type="Proteomes" id="UP001328733">
    <property type="component" value="Unassembled WGS sequence"/>
</dbReference>
<dbReference type="RefSeq" id="WP_332867072.1">
    <property type="nucleotide sequence ID" value="NZ_JBAFSM010000053.1"/>
</dbReference>
<evidence type="ECO:0000313" key="2">
    <source>
        <dbReference type="Proteomes" id="UP001328733"/>
    </source>
</evidence>
<name>A0AAW9QP77_9CHRO</name>
<proteinExistence type="predicted"/>
<comment type="caution">
    <text evidence="1">The sequence shown here is derived from an EMBL/GenBank/DDBJ whole genome shotgun (WGS) entry which is preliminary data.</text>
</comment>
<keyword evidence="2" id="KW-1185">Reference proteome</keyword>
<accession>A0AAW9QP77</accession>
<dbReference type="EMBL" id="JBAFSM010000053">
    <property type="protein sequence ID" value="MEG3439592.1"/>
    <property type="molecule type" value="Genomic_DNA"/>
</dbReference>
<gene>
    <name evidence="1" type="ORF">V0288_20865</name>
</gene>
<protein>
    <submittedName>
        <fullName evidence="1">Uncharacterized protein</fullName>
    </submittedName>
</protein>
<organism evidence="1 2">
    <name type="scientific">Pannus brasiliensis CCIBt3594</name>
    <dbReference type="NCBI Taxonomy" id="1427578"/>
    <lineage>
        <taxon>Bacteria</taxon>
        <taxon>Bacillati</taxon>
        <taxon>Cyanobacteriota</taxon>
        <taxon>Cyanophyceae</taxon>
        <taxon>Oscillatoriophycideae</taxon>
        <taxon>Chroococcales</taxon>
        <taxon>Microcystaceae</taxon>
        <taxon>Pannus</taxon>
    </lineage>
</organism>
<dbReference type="AlphaFoldDB" id="A0AAW9QP77"/>
<reference evidence="1 2" key="1">
    <citation type="submission" date="2024-01" db="EMBL/GenBank/DDBJ databases">
        <title>Genomic insights into the taxonomy and metabolism of the cyanobacterium Pannus brasiliensis CCIBt3594.</title>
        <authorList>
            <person name="Machado M."/>
            <person name="Botero N.B."/>
            <person name="Andreote A.P.D."/>
            <person name="Feitosa A.M.T."/>
            <person name="Popin R."/>
            <person name="Sivonen K."/>
            <person name="Fiore M.F."/>
        </authorList>
    </citation>
    <scope>NUCLEOTIDE SEQUENCE [LARGE SCALE GENOMIC DNA]</scope>
    <source>
        <strain evidence="1 2">CCIBt3594</strain>
    </source>
</reference>
<sequence length="645" mass="73653">MTTGSRRWVRSILLSLSIALLIIGFHPVSSVFPSTPSVLDRAGITLPTVDSRYLNPWTDDLESEFQQRAATVINHFANPEKYGNLWQENEKRSYPAAMFDFLAGNRQKALEFLQQDDPQRQEQAHTDYIDYYFSFTLKGQIRKYFLLGSYLDRAYRQRMYNAAKVWTEKDPLTRPHPIHGNGNGTGKDWSIARRGLWVDGRNTDNLRAMRETSVYLMAEETGNEETRQIYKRKIRRYVWALYNIGMGEWDSEVYHGHTFAPYINLYDFAKDPEVKQLAKSALDWLSTAAALKYYRGGWGGPVKRDYGGSNAVMRSSSAKTFWLYYGDTPVANDKPELDSLYLITSRYRPPLAAVAIARKNFAKPVEILATKPLYENWKLGNNERPGYWETQFIGNHYQMGSLAGSFADGDVAPFKLMSYNETRGVDFFVANTGENGVKPGKNPGDQIGQYRNLLLWLRPGDRSFFFQFPKTATVEIDGDIWFVKLEKTWLAMRSISLSPPEIVPDTNPNYPDEITYRANPKGGIYSGFALEVGERETHGDYDNFKYTFKAKSQVNITEIDRGKIRFRGATGERLELAYNPSSLLPILTRNGQFHDWSKNFAIYNSLSPDKSPVSLGWKEGTLKVNAGGYRFSNRVTAEKLIGSSR</sequence>